<gene>
    <name evidence="1" type="ORF">CPELLU_LOCUS15227</name>
</gene>
<dbReference type="Proteomes" id="UP000789759">
    <property type="component" value="Unassembled WGS sequence"/>
</dbReference>
<evidence type="ECO:0000313" key="1">
    <source>
        <dbReference type="EMBL" id="CAG8759721.1"/>
    </source>
</evidence>
<evidence type="ECO:0000313" key="2">
    <source>
        <dbReference type="Proteomes" id="UP000789759"/>
    </source>
</evidence>
<keyword evidence="2" id="KW-1185">Reference proteome</keyword>
<proteinExistence type="predicted"/>
<protein>
    <submittedName>
        <fullName evidence="1">13838_t:CDS:1</fullName>
    </submittedName>
</protein>
<dbReference type="AlphaFoldDB" id="A0A9N9J4X7"/>
<reference evidence="1" key="1">
    <citation type="submission" date="2021-06" db="EMBL/GenBank/DDBJ databases">
        <authorList>
            <person name="Kallberg Y."/>
            <person name="Tangrot J."/>
            <person name="Rosling A."/>
        </authorList>
    </citation>
    <scope>NUCLEOTIDE SEQUENCE</scope>
    <source>
        <strain evidence="1">FL966</strain>
    </source>
</reference>
<dbReference type="OrthoDB" id="2423798at2759"/>
<organism evidence="1 2">
    <name type="scientific">Cetraspora pellucida</name>
    <dbReference type="NCBI Taxonomy" id="1433469"/>
    <lineage>
        <taxon>Eukaryota</taxon>
        <taxon>Fungi</taxon>
        <taxon>Fungi incertae sedis</taxon>
        <taxon>Mucoromycota</taxon>
        <taxon>Glomeromycotina</taxon>
        <taxon>Glomeromycetes</taxon>
        <taxon>Diversisporales</taxon>
        <taxon>Gigasporaceae</taxon>
        <taxon>Cetraspora</taxon>
    </lineage>
</organism>
<accession>A0A9N9J4X7</accession>
<sequence>MKTKLNADSEEEYESLLIFHQHFLDNLNSEDNDNEETLKLDVKSNYKRKQTSTKALQQELPPLSSNFETHIHLKSSHQASVWLLSHLEVGALKAHLQQIDIGTCRTVRKNTSRFPKELKDNGPVTMLSTIYSLVSEEWEIMKER</sequence>
<comment type="caution">
    <text evidence="1">The sequence shown here is derived from an EMBL/GenBank/DDBJ whole genome shotgun (WGS) entry which is preliminary data.</text>
</comment>
<name>A0A9N9J4X7_9GLOM</name>
<dbReference type="EMBL" id="CAJVQA010019567">
    <property type="protein sequence ID" value="CAG8759721.1"/>
    <property type="molecule type" value="Genomic_DNA"/>
</dbReference>